<sequence>MRPEQQKLNAQHKEGLKSEARDIQSRRQPQAASKQGYREEGSGRGLVRRKDGDHDGRRG</sequence>
<evidence type="ECO:0000256" key="1">
    <source>
        <dbReference type="SAM" id="MobiDB-lite"/>
    </source>
</evidence>
<feature type="region of interest" description="Disordered" evidence="1">
    <location>
        <begin position="1"/>
        <end position="59"/>
    </location>
</feature>
<evidence type="ECO:0000313" key="2">
    <source>
        <dbReference type="EMBL" id="SEI43559.1"/>
    </source>
</evidence>
<gene>
    <name evidence="2" type="ORF">SAMN04487997_0644</name>
</gene>
<feature type="compositionally biased region" description="Basic and acidic residues" evidence="1">
    <location>
        <begin position="1"/>
        <end position="25"/>
    </location>
</feature>
<keyword evidence="3" id="KW-1185">Reference proteome</keyword>
<accession>A0A1H6QIH6</accession>
<organism evidence="2 3">
    <name type="scientific">Frateuria terrea</name>
    <dbReference type="NCBI Taxonomy" id="529704"/>
    <lineage>
        <taxon>Bacteria</taxon>
        <taxon>Pseudomonadati</taxon>
        <taxon>Pseudomonadota</taxon>
        <taxon>Gammaproteobacteria</taxon>
        <taxon>Lysobacterales</taxon>
        <taxon>Rhodanobacteraceae</taxon>
        <taxon>Frateuria</taxon>
    </lineage>
</organism>
<dbReference type="RefSeq" id="WP_091333331.1">
    <property type="nucleotide sequence ID" value="NZ_FNYC01000001.1"/>
</dbReference>
<name>A0A1H6QIH6_9GAMM</name>
<dbReference type="OrthoDB" id="9971072at2"/>
<reference evidence="2 3" key="1">
    <citation type="submission" date="2016-10" db="EMBL/GenBank/DDBJ databases">
        <authorList>
            <person name="de Groot N.N."/>
        </authorList>
    </citation>
    <scope>NUCLEOTIDE SEQUENCE [LARGE SCALE GENOMIC DNA]</scope>
    <source>
        <strain evidence="2 3">DSM 26515</strain>
    </source>
</reference>
<evidence type="ECO:0000313" key="3">
    <source>
        <dbReference type="Proteomes" id="UP000199420"/>
    </source>
</evidence>
<dbReference type="AlphaFoldDB" id="A0A1H6QIH6"/>
<protein>
    <submittedName>
        <fullName evidence="2">Uncharacterized protein</fullName>
    </submittedName>
</protein>
<dbReference type="EMBL" id="FNYC01000001">
    <property type="protein sequence ID" value="SEI43559.1"/>
    <property type="molecule type" value="Genomic_DNA"/>
</dbReference>
<feature type="compositionally biased region" description="Basic and acidic residues" evidence="1">
    <location>
        <begin position="36"/>
        <end position="59"/>
    </location>
</feature>
<proteinExistence type="predicted"/>
<dbReference type="Proteomes" id="UP000199420">
    <property type="component" value="Unassembled WGS sequence"/>
</dbReference>